<gene>
    <name evidence="1" type="ORF">BLA17378_04535</name>
</gene>
<dbReference type="RefSeq" id="WP_174958608.1">
    <property type="nucleotide sequence ID" value="NZ_CABVQG010000016.1"/>
</dbReference>
<dbReference type="Proteomes" id="UP000494120">
    <property type="component" value="Unassembled WGS sequence"/>
</dbReference>
<protein>
    <submittedName>
        <fullName evidence="1">Uncharacterized protein</fullName>
    </submittedName>
</protein>
<evidence type="ECO:0000313" key="2">
    <source>
        <dbReference type="Proteomes" id="UP000494120"/>
    </source>
</evidence>
<keyword evidence="2" id="KW-1185">Reference proteome</keyword>
<organism evidence="1 2">
    <name type="scientific">Burkholderia aenigmatica</name>
    <dbReference type="NCBI Taxonomy" id="2015348"/>
    <lineage>
        <taxon>Bacteria</taxon>
        <taxon>Pseudomonadati</taxon>
        <taxon>Pseudomonadota</taxon>
        <taxon>Betaproteobacteria</taxon>
        <taxon>Burkholderiales</taxon>
        <taxon>Burkholderiaceae</taxon>
        <taxon>Burkholderia</taxon>
        <taxon>Burkholderia cepacia complex</taxon>
    </lineage>
</organism>
<name>A0ABY6XWW7_9BURK</name>
<proteinExistence type="predicted"/>
<evidence type="ECO:0000313" key="1">
    <source>
        <dbReference type="EMBL" id="VWC90466.1"/>
    </source>
</evidence>
<reference evidence="1 2" key="1">
    <citation type="submission" date="2019-09" db="EMBL/GenBank/DDBJ databases">
        <authorList>
            <person name="Depoorter E."/>
        </authorList>
    </citation>
    <scope>NUCLEOTIDE SEQUENCE [LARGE SCALE GENOMIC DNA]</scope>
    <source>
        <strain evidence="1 2">R-17378</strain>
    </source>
</reference>
<sequence>MAASKKRKAYRPKPVRLHSCLMTIERNRIMKQAVTEDFSDEFEMAALTALDAVTRGHGTKDQWDVLANCLNHGWLLAKGGLGSEARDLFDAAHEAMRRMVPAYHETGKLAFVSAVDRSTVEQAITTWIEQLKIITIGEMNAALAVVEREYWKHQAVEVV</sequence>
<dbReference type="EMBL" id="CABVQG010000016">
    <property type="protein sequence ID" value="VWC90466.1"/>
    <property type="molecule type" value="Genomic_DNA"/>
</dbReference>
<comment type="caution">
    <text evidence="1">The sequence shown here is derived from an EMBL/GenBank/DDBJ whole genome shotgun (WGS) entry which is preliminary data.</text>
</comment>
<accession>A0ABY6XWW7</accession>